<accession>A0A8J3BIT1</accession>
<dbReference type="InterPro" id="IPR050300">
    <property type="entry name" value="GDXG_lipolytic_enzyme"/>
</dbReference>
<dbReference type="Pfam" id="PF20434">
    <property type="entry name" value="BD-FAE"/>
    <property type="match status" value="1"/>
</dbReference>
<feature type="domain" description="BD-FAE-like" evidence="2">
    <location>
        <begin position="61"/>
        <end position="263"/>
    </location>
</feature>
<dbReference type="SUPFAM" id="SSF53474">
    <property type="entry name" value="alpha/beta-Hydrolases"/>
    <property type="match status" value="1"/>
</dbReference>
<proteinExistence type="predicted"/>
<evidence type="ECO:0000256" key="1">
    <source>
        <dbReference type="ARBA" id="ARBA00022801"/>
    </source>
</evidence>
<keyword evidence="4" id="KW-1185">Reference proteome</keyword>
<dbReference type="GO" id="GO:0016787">
    <property type="term" value="F:hydrolase activity"/>
    <property type="evidence" value="ECO:0007669"/>
    <property type="project" value="UniProtKB-KW"/>
</dbReference>
<protein>
    <submittedName>
        <fullName evidence="3">Beta-xylanase</fullName>
    </submittedName>
</protein>
<dbReference type="InterPro" id="IPR049492">
    <property type="entry name" value="BD-FAE-like_dom"/>
</dbReference>
<organism evidence="3 4">
    <name type="scientific">Yeosuana aromativorans</name>
    <dbReference type="NCBI Taxonomy" id="288019"/>
    <lineage>
        <taxon>Bacteria</taxon>
        <taxon>Pseudomonadati</taxon>
        <taxon>Bacteroidota</taxon>
        <taxon>Flavobacteriia</taxon>
        <taxon>Flavobacteriales</taxon>
        <taxon>Flavobacteriaceae</taxon>
        <taxon>Yeosuana</taxon>
    </lineage>
</organism>
<comment type="caution">
    <text evidence="3">The sequence shown here is derived from an EMBL/GenBank/DDBJ whole genome shotgun (WGS) entry which is preliminary data.</text>
</comment>
<reference evidence="3" key="2">
    <citation type="submission" date="2020-09" db="EMBL/GenBank/DDBJ databases">
        <authorList>
            <person name="Sun Q."/>
            <person name="Ohkuma M."/>
        </authorList>
    </citation>
    <scope>NUCLEOTIDE SEQUENCE</scope>
    <source>
        <strain evidence="3">JCM 12862</strain>
    </source>
</reference>
<dbReference type="Proteomes" id="UP000612329">
    <property type="component" value="Unassembled WGS sequence"/>
</dbReference>
<dbReference type="RefSeq" id="WP_188649444.1">
    <property type="nucleotide sequence ID" value="NZ_BMNR01000001.1"/>
</dbReference>
<dbReference type="EMBL" id="BMNR01000001">
    <property type="protein sequence ID" value="GGK11684.1"/>
    <property type="molecule type" value="Genomic_DNA"/>
</dbReference>
<reference evidence="3" key="1">
    <citation type="journal article" date="2014" name="Int. J. Syst. Evol. Microbiol.">
        <title>Complete genome sequence of Corynebacterium casei LMG S-19264T (=DSM 44701T), isolated from a smear-ripened cheese.</title>
        <authorList>
            <consortium name="US DOE Joint Genome Institute (JGI-PGF)"/>
            <person name="Walter F."/>
            <person name="Albersmeier A."/>
            <person name="Kalinowski J."/>
            <person name="Ruckert C."/>
        </authorList>
    </citation>
    <scope>NUCLEOTIDE SEQUENCE</scope>
    <source>
        <strain evidence="3">JCM 12862</strain>
    </source>
</reference>
<keyword evidence="1" id="KW-0378">Hydrolase</keyword>
<sequence>MSLKKTVSFIGLFFVMLNTFAQYDIIPLWNGDIPNSQKSDEQELVESTDSKRIYTVQTPTLEVYLPTKRNATGQAVIICPGGGYHYLTYDFEGTDIAKWFNSKGITAFVLKYRLPGSKSVKVSYQAPLQDAQRAMRIVRSQAKKWHVNPNKIGVIGFSAGGHLASTLGTQFDKPNTFKETAIDIISARPDFMALIYPVVTMKMDYTHKGSRNNLLGENPSEDLVNQFSNELQMTKNTPPTFIVHAEDDHSVPVENSLQLYQALKNKGIEAELHIYPHGGHGFGLALGKGRLEKWTDRLYDWLQSL</sequence>
<evidence type="ECO:0000313" key="4">
    <source>
        <dbReference type="Proteomes" id="UP000612329"/>
    </source>
</evidence>
<evidence type="ECO:0000259" key="2">
    <source>
        <dbReference type="Pfam" id="PF20434"/>
    </source>
</evidence>
<dbReference type="AlphaFoldDB" id="A0A8J3BIT1"/>
<name>A0A8J3BIT1_9FLAO</name>
<dbReference type="PANTHER" id="PTHR48081:SF6">
    <property type="entry name" value="PEPTIDASE S9 PROLYL OLIGOPEPTIDASE CATALYTIC DOMAIN-CONTAINING PROTEIN"/>
    <property type="match status" value="1"/>
</dbReference>
<dbReference type="PANTHER" id="PTHR48081">
    <property type="entry name" value="AB HYDROLASE SUPERFAMILY PROTEIN C4A8.06C"/>
    <property type="match status" value="1"/>
</dbReference>
<gene>
    <name evidence="3" type="ORF">GCM10007962_02390</name>
</gene>
<evidence type="ECO:0000313" key="3">
    <source>
        <dbReference type="EMBL" id="GGK11684.1"/>
    </source>
</evidence>
<dbReference type="InterPro" id="IPR029058">
    <property type="entry name" value="AB_hydrolase_fold"/>
</dbReference>
<dbReference type="Gene3D" id="3.40.50.1820">
    <property type="entry name" value="alpha/beta hydrolase"/>
    <property type="match status" value="1"/>
</dbReference>